<keyword evidence="1" id="KW-0614">Plasmid</keyword>
<accession>A0A432DY40</accession>
<name>A0A432DY40_9FLAO</name>
<organism evidence="1">
    <name type="scientific">Chryseobacterium arthrosphaerae</name>
    <dbReference type="NCBI Taxonomy" id="651561"/>
    <lineage>
        <taxon>Bacteria</taxon>
        <taxon>Pseudomonadati</taxon>
        <taxon>Bacteroidota</taxon>
        <taxon>Flavobacteriia</taxon>
        <taxon>Flavobacteriales</taxon>
        <taxon>Weeksellaceae</taxon>
        <taxon>Chryseobacterium group</taxon>
        <taxon>Chryseobacterium</taxon>
    </lineage>
</organism>
<evidence type="ECO:0000313" key="1">
    <source>
        <dbReference type="EMBL" id="RTZ48502.1"/>
    </source>
</evidence>
<gene>
    <name evidence="1" type="ORF">EJ377_13390</name>
</gene>
<protein>
    <submittedName>
        <fullName evidence="1">Uncharacterized protein</fullName>
    </submittedName>
</protein>
<dbReference type="AlphaFoldDB" id="A0A432DY40"/>
<geneLocation type="plasmid" evidence="1">
    <name>unnamed</name>
</geneLocation>
<reference evidence="1" key="1">
    <citation type="submission" date="2018-12" db="EMBL/GenBank/DDBJ databases">
        <title>Draft Genome Sequence of Chryseobacterium arthrosphaerae strain ED882-96 Isolated from the Blood of a Patient with Liver Cirrhosis in Taiwan.</title>
        <authorList>
            <person name="Lin J.-N."/>
            <person name="Lai C.-H."/>
            <person name="Yang C.-H."/>
            <person name="Huang Y.-H."/>
        </authorList>
    </citation>
    <scope>NUCLEOTIDE SEQUENCE [LARGE SCALE GENOMIC DNA]</scope>
    <source>
        <strain evidence="1">ED882-96</strain>
        <plasmid evidence="1">unnamed</plasmid>
    </source>
</reference>
<dbReference type="Proteomes" id="UP000276953">
    <property type="component" value="Plasmid unnamed"/>
</dbReference>
<proteinExistence type="predicted"/>
<dbReference type="EMBL" id="RYFC01000002">
    <property type="protein sequence ID" value="RTZ48502.1"/>
    <property type="molecule type" value="Genomic_DNA"/>
</dbReference>
<sequence>MLTRDNNITQIKIIDPYTPQYQSEFVQALKKAEQYFENPYRKDMLITVEKFFPKWIGDLKQKKKRVIFNIEYWE</sequence>
<comment type="caution">
    <text evidence="1">The sequence shown here is derived from an EMBL/GenBank/DDBJ whole genome shotgun (WGS) entry which is preliminary data.</text>
</comment>